<evidence type="ECO:0000256" key="1">
    <source>
        <dbReference type="SAM" id="MobiDB-lite"/>
    </source>
</evidence>
<sequence>MVAVYPYVGSRERDAALRRIAARHLRCEDSRWSEAGCEGDDPARDVLDYLRRHHTRLPRAVSSEDTRDALVLSAWIYWEERRRERDLLRRARGYGHSLGELGAFLGLNTRQGTYDYLDRLEALVEAHSTDQARQQRVADERVEHQRVADGVVRDPDLIAGPLATSTLTPRDDLYRRTRGRRASTAGADPDTVRARRRDSRTLPARERWIAEHHSELDVLVSELLGQLQRLGIEAREQESDDFELEDTLAVLDRHRDTGDYSPATFGAIGLVLGELRFHPALGPLARNHGVHRAIAAADRLRARFGALS</sequence>
<comment type="caution">
    <text evidence="2">The sequence shown here is derived from an EMBL/GenBank/DDBJ whole genome shotgun (WGS) entry which is preliminary data.</text>
</comment>
<organism evidence="2 3">
    <name type="scientific">Actinomycetospora termitidis</name>
    <dbReference type="NCBI Taxonomy" id="3053470"/>
    <lineage>
        <taxon>Bacteria</taxon>
        <taxon>Bacillati</taxon>
        <taxon>Actinomycetota</taxon>
        <taxon>Actinomycetes</taxon>
        <taxon>Pseudonocardiales</taxon>
        <taxon>Pseudonocardiaceae</taxon>
        <taxon>Actinomycetospora</taxon>
    </lineage>
</organism>
<protein>
    <submittedName>
        <fullName evidence="2">Uncharacterized protein</fullName>
    </submittedName>
</protein>
<dbReference type="Proteomes" id="UP001231924">
    <property type="component" value="Unassembled WGS sequence"/>
</dbReference>
<feature type="region of interest" description="Disordered" evidence="1">
    <location>
        <begin position="176"/>
        <end position="198"/>
    </location>
</feature>
<dbReference type="EMBL" id="JASVWF010000011">
    <property type="protein sequence ID" value="MDL5160456.1"/>
    <property type="molecule type" value="Genomic_DNA"/>
</dbReference>
<evidence type="ECO:0000313" key="3">
    <source>
        <dbReference type="Proteomes" id="UP001231924"/>
    </source>
</evidence>
<accession>A0ABT7MIH8</accession>
<name>A0ABT7MIH8_9PSEU</name>
<evidence type="ECO:0000313" key="2">
    <source>
        <dbReference type="EMBL" id="MDL5160456.1"/>
    </source>
</evidence>
<dbReference type="RefSeq" id="WP_286057059.1">
    <property type="nucleotide sequence ID" value="NZ_JASVWF010000011.1"/>
</dbReference>
<gene>
    <name evidence="2" type="ORF">QRT03_31130</name>
</gene>
<keyword evidence="3" id="KW-1185">Reference proteome</keyword>
<reference evidence="2 3" key="1">
    <citation type="submission" date="2023-06" db="EMBL/GenBank/DDBJ databases">
        <title>Actinomycetospora Odt1-22.</title>
        <authorList>
            <person name="Supong K."/>
        </authorList>
    </citation>
    <scope>NUCLEOTIDE SEQUENCE [LARGE SCALE GENOMIC DNA]</scope>
    <source>
        <strain evidence="2 3">Odt1-22</strain>
    </source>
</reference>
<proteinExistence type="predicted"/>